<evidence type="ECO:0000256" key="1">
    <source>
        <dbReference type="PROSITE-ProRule" id="PRU00169"/>
    </source>
</evidence>
<name>E6W5D4_DESIS</name>
<gene>
    <name evidence="3" type="ordered locus">Selin_0106</name>
</gene>
<sequence length="354" mass="40548">MKTIKQLEVFAAKQSILIAEDEEILGRQLGELLGKFFLKVDVARDGQDALELYRKNDGYDIVITDIRMPRMNGIELSQAIKSMDPEQKIVVISAHHETEYFIELINIGIDGFILKPVKTHQLASVLLRASEFIVHRKQFELLRAKKYIESLRSQIATRPRKTSSYDRAMEQVSQISQEELKKRQDEAINSFKAGKVSALHFIEELKSDPKDWESALEDIDEMMELGASLDSIISTMIVEGFTMEMRDDFLEIFESYRVIFDRFMRFSAIADALHKLVISIEAIDTENLDHNHVSILASMLESLAEDIQKFTTHIFVDGDAVDIHYLDDALMSNIEQICNKLEGHEEDGGELELF</sequence>
<dbReference type="eggNOG" id="COG2197">
    <property type="taxonomic scope" value="Bacteria"/>
</dbReference>
<protein>
    <submittedName>
        <fullName evidence="3">Response regulator receiver</fullName>
    </submittedName>
</protein>
<dbReference type="PANTHER" id="PTHR43228:SF1">
    <property type="entry name" value="TWO-COMPONENT RESPONSE REGULATOR ARR22"/>
    <property type="match status" value="1"/>
</dbReference>
<reference evidence="3 4" key="1">
    <citation type="submission" date="2010-12" db="EMBL/GenBank/DDBJ databases">
        <title>Complete sequence of Desulfurispirillum indicum S5.</title>
        <authorList>
            <consortium name="US DOE Joint Genome Institute"/>
            <person name="Lucas S."/>
            <person name="Copeland A."/>
            <person name="Lapidus A."/>
            <person name="Cheng J.-F."/>
            <person name="Goodwin L."/>
            <person name="Pitluck S."/>
            <person name="Chertkov O."/>
            <person name="Held B."/>
            <person name="Detter J.C."/>
            <person name="Han C."/>
            <person name="Tapia R."/>
            <person name="Land M."/>
            <person name="Hauser L."/>
            <person name="Kyrpides N."/>
            <person name="Ivanova N."/>
            <person name="Mikhailova N."/>
            <person name="Haggblom M."/>
            <person name="Rauschenbach I."/>
            <person name="Bini E."/>
            <person name="Woyke T."/>
        </authorList>
    </citation>
    <scope>NUCLEOTIDE SEQUENCE [LARGE SCALE GENOMIC DNA]</scope>
    <source>
        <strain evidence="4">ATCC BAA-1389 / DSM 22839 / S5</strain>
    </source>
</reference>
<dbReference type="SMART" id="SM00448">
    <property type="entry name" value="REC"/>
    <property type="match status" value="1"/>
</dbReference>
<feature type="modified residue" description="4-aspartylphosphate" evidence="1">
    <location>
        <position position="65"/>
    </location>
</feature>
<dbReference type="InterPro" id="IPR001789">
    <property type="entry name" value="Sig_transdc_resp-reg_receiver"/>
</dbReference>
<dbReference type="InParanoid" id="E6W5D4"/>
<organism evidence="3 4">
    <name type="scientific">Desulfurispirillum indicum (strain ATCC BAA-1389 / DSM 22839 / S5)</name>
    <dbReference type="NCBI Taxonomy" id="653733"/>
    <lineage>
        <taxon>Bacteria</taxon>
        <taxon>Pseudomonadati</taxon>
        <taxon>Chrysiogenota</taxon>
        <taxon>Chrysiogenia</taxon>
        <taxon>Chrysiogenales</taxon>
        <taxon>Chrysiogenaceae</taxon>
        <taxon>Desulfurispirillum</taxon>
    </lineage>
</organism>
<dbReference type="InterPro" id="IPR011006">
    <property type="entry name" value="CheY-like_superfamily"/>
</dbReference>
<accession>E6W5D4</accession>
<keyword evidence="4" id="KW-1185">Reference proteome</keyword>
<dbReference type="RefSeq" id="WP_013504754.1">
    <property type="nucleotide sequence ID" value="NC_014836.1"/>
</dbReference>
<dbReference type="KEGG" id="din:Selin_0106"/>
<dbReference type="GO" id="GO:0000160">
    <property type="term" value="P:phosphorelay signal transduction system"/>
    <property type="evidence" value="ECO:0007669"/>
    <property type="project" value="InterPro"/>
</dbReference>
<evidence type="ECO:0000259" key="2">
    <source>
        <dbReference type="PROSITE" id="PS50110"/>
    </source>
</evidence>
<evidence type="ECO:0000313" key="3">
    <source>
        <dbReference type="EMBL" id="ADU64865.1"/>
    </source>
</evidence>
<dbReference type="Pfam" id="PF00072">
    <property type="entry name" value="Response_reg"/>
    <property type="match status" value="1"/>
</dbReference>
<dbReference type="PROSITE" id="PS50110">
    <property type="entry name" value="RESPONSE_REGULATORY"/>
    <property type="match status" value="1"/>
</dbReference>
<dbReference type="EMBL" id="CP002432">
    <property type="protein sequence ID" value="ADU64865.1"/>
    <property type="molecule type" value="Genomic_DNA"/>
</dbReference>
<feature type="domain" description="Response regulatory" evidence="2">
    <location>
        <begin position="15"/>
        <end position="130"/>
    </location>
</feature>
<dbReference type="InterPro" id="IPR052048">
    <property type="entry name" value="ST_Response_Regulator"/>
</dbReference>
<dbReference type="STRING" id="653733.Selin_0106"/>
<dbReference type="HOGENOM" id="CLU_785086_0_0_0"/>
<dbReference type="PANTHER" id="PTHR43228">
    <property type="entry name" value="TWO-COMPONENT RESPONSE REGULATOR"/>
    <property type="match status" value="1"/>
</dbReference>
<keyword evidence="1" id="KW-0597">Phosphoprotein</keyword>
<dbReference type="AlphaFoldDB" id="E6W5D4"/>
<dbReference type="Proteomes" id="UP000002572">
    <property type="component" value="Chromosome"/>
</dbReference>
<dbReference type="OrthoDB" id="9805967at2"/>
<proteinExistence type="predicted"/>
<evidence type="ECO:0000313" key="4">
    <source>
        <dbReference type="Proteomes" id="UP000002572"/>
    </source>
</evidence>
<dbReference type="SUPFAM" id="SSF52172">
    <property type="entry name" value="CheY-like"/>
    <property type="match status" value="1"/>
</dbReference>
<dbReference type="Gene3D" id="3.40.50.2300">
    <property type="match status" value="1"/>
</dbReference>